<evidence type="ECO:0000256" key="2">
    <source>
        <dbReference type="ARBA" id="ARBA00023125"/>
    </source>
</evidence>
<gene>
    <name evidence="6" type="ORF">Dsin_009912</name>
</gene>
<dbReference type="Pfam" id="PF02365">
    <property type="entry name" value="NAM"/>
    <property type="match status" value="2"/>
</dbReference>
<evidence type="ECO:0000256" key="3">
    <source>
        <dbReference type="ARBA" id="ARBA00023163"/>
    </source>
</evidence>
<keyword evidence="4" id="KW-0539">Nucleus</keyword>
<evidence type="ECO:0000313" key="6">
    <source>
        <dbReference type="EMBL" id="KAK3222887.1"/>
    </source>
</evidence>
<evidence type="ECO:0000313" key="7">
    <source>
        <dbReference type="Proteomes" id="UP001281410"/>
    </source>
</evidence>
<proteinExistence type="predicted"/>
<accession>A0AAE0ARR4</accession>
<dbReference type="AlphaFoldDB" id="A0AAE0ARR4"/>
<keyword evidence="7" id="KW-1185">Reference proteome</keyword>
<reference evidence="6" key="1">
    <citation type="journal article" date="2023" name="Plant J.">
        <title>Genome sequences and population genomics provide insights into the demographic history, inbreeding, and mutation load of two 'living fossil' tree species of Dipteronia.</title>
        <authorList>
            <person name="Feng Y."/>
            <person name="Comes H.P."/>
            <person name="Chen J."/>
            <person name="Zhu S."/>
            <person name="Lu R."/>
            <person name="Zhang X."/>
            <person name="Li P."/>
            <person name="Qiu J."/>
            <person name="Olsen K.M."/>
            <person name="Qiu Y."/>
        </authorList>
    </citation>
    <scope>NUCLEOTIDE SEQUENCE</scope>
    <source>
        <strain evidence="6">NBL</strain>
    </source>
</reference>
<evidence type="ECO:0000256" key="1">
    <source>
        <dbReference type="ARBA" id="ARBA00023015"/>
    </source>
</evidence>
<dbReference type="PROSITE" id="PS51005">
    <property type="entry name" value="NAC"/>
    <property type="match status" value="1"/>
</dbReference>
<keyword evidence="3" id="KW-0804">Transcription</keyword>
<feature type="domain" description="NAC" evidence="5">
    <location>
        <begin position="17"/>
        <end position="160"/>
    </location>
</feature>
<name>A0AAE0ARR4_9ROSI</name>
<dbReference type="GO" id="GO:0006355">
    <property type="term" value="P:regulation of DNA-templated transcription"/>
    <property type="evidence" value="ECO:0007669"/>
    <property type="project" value="InterPro"/>
</dbReference>
<dbReference type="SUPFAM" id="SSF101941">
    <property type="entry name" value="NAC domain"/>
    <property type="match status" value="2"/>
</dbReference>
<organism evidence="6 7">
    <name type="scientific">Dipteronia sinensis</name>
    <dbReference type="NCBI Taxonomy" id="43782"/>
    <lineage>
        <taxon>Eukaryota</taxon>
        <taxon>Viridiplantae</taxon>
        <taxon>Streptophyta</taxon>
        <taxon>Embryophyta</taxon>
        <taxon>Tracheophyta</taxon>
        <taxon>Spermatophyta</taxon>
        <taxon>Magnoliopsida</taxon>
        <taxon>eudicotyledons</taxon>
        <taxon>Gunneridae</taxon>
        <taxon>Pentapetalae</taxon>
        <taxon>rosids</taxon>
        <taxon>malvids</taxon>
        <taxon>Sapindales</taxon>
        <taxon>Sapindaceae</taxon>
        <taxon>Hippocastanoideae</taxon>
        <taxon>Acereae</taxon>
        <taxon>Dipteronia</taxon>
    </lineage>
</organism>
<evidence type="ECO:0000259" key="5">
    <source>
        <dbReference type="PROSITE" id="PS51005"/>
    </source>
</evidence>
<evidence type="ECO:0000256" key="4">
    <source>
        <dbReference type="ARBA" id="ARBA00023242"/>
    </source>
</evidence>
<dbReference type="InterPro" id="IPR036093">
    <property type="entry name" value="NAC_dom_sf"/>
</dbReference>
<dbReference type="Proteomes" id="UP001281410">
    <property type="component" value="Unassembled WGS sequence"/>
</dbReference>
<dbReference type="PANTHER" id="PTHR31719">
    <property type="entry name" value="NAC TRANSCRIPTION FACTOR 56"/>
    <property type="match status" value="1"/>
</dbReference>
<keyword evidence="1" id="KW-0805">Transcription regulation</keyword>
<dbReference type="GO" id="GO:0003677">
    <property type="term" value="F:DNA binding"/>
    <property type="evidence" value="ECO:0007669"/>
    <property type="project" value="UniProtKB-KW"/>
</dbReference>
<protein>
    <recommendedName>
        <fullName evidence="5">NAC domain-containing protein</fullName>
    </recommendedName>
</protein>
<dbReference type="Gene3D" id="2.170.150.80">
    <property type="entry name" value="NAC domain"/>
    <property type="match status" value="2"/>
</dbReference>
<dbReference type="EMBL" id="JANJYJ010000003">
    <property type="protein sequence ID" value="KAK3222887.1"/>
    <property type="molecule type" value="Genomic_DNA"/>
</dbReference>
<comment type="caution">
    <text evidence="6">The sequence shown here is derived from an EMBL/GenBank/DDBJ whole genome shotgun (WGS) entry which is preliminary data.</text>
</comment>
<dbReference type="PANTHER" id="PTHR31719:SF179">
    <property type="entry name" value="OS08G0148400 PROTEIN"/>
    <property type="match status" value="1"/>
</dbReference>
<sequence length="254" mass="29281">MEQQQLAVDIETEIKKLPVGYRFEPRERDMIVHYLINKILNRPLPSNAVKDINCIYHFDPDQLPIGEFSGYCNPDQAYFFTQVVQGGRRTTKSGYWKAKASGSEVPVSYDDKKIIGFKKSFRFYSGDEKSNWIIHEYRVNPDLIPANAPNQILKSKILNRTLPSNAIKDIHFYDFDPDQLPISKFSGYCKENEAYFLTRVVQGGQRRTTKSGHWKAPDSEEEPVLFKDGKTVGFKKKFVFYSGDLCANTESIRI</sequence>
<dbReference type="InterPro" id="IPR003441">
    <property type="entry name" value="NAC-dom"/>
</dbReference>
<keyword evidence="2" id="KW-0238">DNA-binding</keyword>